<keyword evidence="3" id="KW-1185">Reference proteome</keyword>
<gene>
    <name evidence="2" type="ORF">K435DRAFT_879991</name>
</gene>
<feature type="signal peptide" evidence="1">
    <location>
        <begin position="1"/>
        <end position="20"/>
    </location>
</feature>
<dbReference type="AlphaFoldDB" id="A0A4S8KL49"/>
<evidence type="ECO:0000313" key="2">
    <source>
        <dbReference type="EMBL" id="THU75918.1"/>
    </source>
</evidence>
<dbReference type="Proteomes" id="UP000297245">
    <property type="component" value="Unassembled WGS sequence"/>
</dbReference>
<keyword evidence="1" id="KW-0732">Signal</keyword>
<dbReference type="EMBL" id="ML181383">
    <property type="protein sequence ID" value="THU75918.1"/>
    <property type="molecule type" value="Genomic_DNA"/>
</dbReference>
<evidence type="ECO:0000256" key="1">
    <source>
        <dbReference type="SAM" id="SignalP"/>
    </source>
</evidence>
<protein>
    <submittedName>
        <fullName evidence="2">Uncharacterized protein</fullName>
    </submittedName>
</protein>
<proteinExistence type="predicted"/>
<organism evidence="2 3">
    <name type="scientific">Dendrothele bispora (strain CBS 962.96)</name>
    <dbReference type="NCBI Taxonomy" id="1314807"/>
    <lineage>
        <taxon>Eukaryota</taxon>
        <taxon>Fungi</taxon>
        <taxon>Dikarya</taxon>
        <taxon>Basidiomycota</taxon>
        <taxon>Agaricomycotina</taxon>
        <taxon>Agaricomycetes</taxon>
        <taxon>Agaricomycetidae</taxon>
        <taxon>Agaricales</taxon>
        <taxon>Agaricales incertae sedis</taxon>
        <taxon>Dendrothele</taxon>
    </lineage>
</organism>
<accession>A0A4S8KL49</accession>
<name>A0A4S8KL49_DENBC</name>
<reference evidence="2 3" key="1">
    <citation type="journal article" date="2019" name="Nat. Ecol. Evol.">
        <title>Megaphylogeny resolves global patterns of mushroom evolution.</title>
        <authorList>
            <person name="Varga T."/>
            <person name="Krizsan K."/>
            <person name="Foldi C."/>
            <person name="Dima B."/>
            <person name="Sanchez-Garcia M."/>
            <person name="Sanchez-Ramirez S."/>
            <person name="Szollosi G.J."/>
            <person name="Szarkandi J.G."/>
            <person name="Papp V."/>
            <person name="Albert L."/>
            <person name="Andreopoulos W."/>
            <person name="Angelini C."/>
            <person name="Antonin V."/>
            <person name="Barry K.W."/>
            <person name="Bougher N.L."/>
            <person name="Buchanan P."/>
            <person name="Buyck B."/>
            <person name="Bense V."/>
            <person name="Catcheside P."/>
            <person name="Chovatia M."/>
            <person name="Cooper J."/>
            <person name="Damon W."/>
            <person name="Desjardin D."/>
            <person name="Finy P."/>
            <person name="Geml J."/>
            <person name="Haridas S."/>
            <person name="Hughes K."/>
            <person name="Justo A."/>
            <person name="Karasinski D."/>
            <person name="Kautmanova I."/>
            <person name="Kiss B."/>
            <person name="Kocsube S."/>
            <person name="Kotiranta H."/>
            <person name="LaButti K.M."/>
            <person name="Lechner B.E."/>
            <person name="Liimatainen K."/>
            <person name="Lipzen A."/>
            <person name="Lukacs Z."/>
            <person name="Mihaltcheva S."/>
            <person name="Morgado L.N."/>
            <person name="Niskanen T."/>
            <person name="Noordeloos M.E."/>
            <person name="Ohm R.A."/>
            <person name="Ortiz-Santana B."/>
            <person name="Ovrebo C."/>
            <person name="Racz N."/>
            <person name="Riley R."/>
            <person name="Savchenko A."/>
            <person name="Shiryaev A."/>
            <person name="Soop K."/>
            <person name="Spirin V."/>
            <person name="Szebenyi C."/>
            <person name="Tomsovsky M."/>
            <person name="Tulloss R.E."/>
            <person name="Uehling J."/>
            <person name="Grigoriev I.V."/>
            <person name="Vagvolgyi C."/>
            <person name="Papp T."/>
            <person name="Martin F.M."/>
            <person name="Miettinen O."/>
            <person name="Hibbett D.S."/>
            <person name="Nagy L.G."/>
        </authorList>
    </citation>
    <scope>NUCLEOTIDE SEQUENCE [LARGE SCALE GENOMIC DNA]</scope>
    <source>
        <strain evidence="2 3">CBS 962.96</strain>
    </source>
</reference>
<feature type="chain" id="PRO_5020628237" evidence="1">
    <location>
        <begin position="21"/>
        <end position="81"/>
    </location>
</feature>
<evidence type="ECO:0000313" key="3">
    <source>
        <dbReference type="Proteomes" id="UP000297245"/>
    </source>
</evidence>
<sequence>MQTFLKLQFVTVFALTSALAASPNNVEHDENQPTQVSDSCTLNYIWLQDGFMDLDFIAPYPSVPTVYSSFQTSEYPEPESE</sequence>